<dbReference type="AlphaFoldDB" id="A0A137RHI1"/>
<gene>
    <name evidence="1" type="ORF">LS48_07565</name>
</gene>
<reference evidence="1 2" key="2">
    <citation type="journal article" date="2016" name="Int. J. Syst. Evol. Microbiol.">
        <title>Vitellibacter aquimaris sp. nov., a marine bacterium isolated from seawater.</title>
        <authorList>
            <person name="Thevarajoo S."/>
            <person name="Selvaratnam C."/>
            <person name="Goh K.M."/>
            <person name="Hong K.W."/>
            <person name="Chan X.Y."/>
            <person name="Chan K.G."/>
            <person name="Chong C.S."/>
        </authorList>
    </citation>
    <scope>NUCLEOTIDE SEQUENCE [LARGE SCALE GENOMIC DNA]</scope>
    <source>
        <strain evidence="1 2">D-24</strain>
    </source>
</reference>
<dbReference type="STRING" id="1548749.LS48_07565"/>
<reference evidence="2" key="1">
    <citation type="submission" date="2014-10" db="EMBL/GenBank/DDBJ databases">
        <title>Genome sequencing of Vitellibacter sp. D-24.</title>
        <authorList>
            <person name="Thevarajoo S."/>
            <person name="Selvaratnam C."/>
            <person name="Goh K.M."/>
            <person name="Chong C.S."/>
        </authorList>
    </citation>
    <scope>NUCLEOTIDE SEQUENCE [LARGE SCALE GENOMIC DNA]</scope>
    <source>
        <strain evidence="2">D-24</strain>
    </source>
</reference>
<proteinExistence type="predicted"/>
<name>A0A137RHI1_9FLAO</name>
<dbReference type="RefSeq" id="WP_062621627.1">
    <property type="nucleotide sequence ID" value="NZ_JRWG01000004.1"/>
</dbReference>
<protein>
    <submittedName>
        <fullName evidence="1">Uncharacterized protein</fullName>
    </submittedName>
</protein>
<comment type="caution">
    <text evidence="1">The sequence shown here is derived from an EMBL/GenBank/DDBJ whole genome shotgun (WGS) entry which is preliminary data.</text>
</comment>
<dbReference type="Proteomes" id="UP000070138">
    <property type="component" value="Unassembled WGS sequence"/>
</dbReference>
<sequence>MEDRDEIIREKMQRLISKSCQFDKRPNEQFRNFHKAFLNFFFSSVDVDVNYENKLISIWNSKPLTTDPVRLYDLNEAISDRLGYNDLEETLIGCLEDGQLQHNFYRKMLLEYGDSVKDGDMLSA</sequence>
<dbReference type="EMBL" id="JRWG01000004">
    <property type="protein sequence ID" value="KXN98942.1"/>
    <property type="molecule type" value="Genomic_DNA"/>
</dbReference>
<dbReference type="OrthoDB" id="1449068at2"/>
<keyword evidence="2" id="KW-1185">Reference proteome</keyword>
<evidence type="ECO:0000313" key="1">
    <source>
        <dbReference type="EMBL" id="KXN98942.1"/>
    </source>
</evidence>
<accession>A0A137RHI1</accession>
<evidence type="ECO:0000313" key="2">
    <source>
        <dbReference type="Proteomes" id="UP000070138"/>
    </source>
</evidence>
<organism evidence="1 2">
    <name type="scientific">Aequorivita aquimaris</name>
    <dbReference type="NCBI Taxonomy" id="1548749"/>
    <lineage>
        <taxon>Bacteria</taxon>
        <taxon>Pseudomonadati</taxon>
        <taxon>Bacteroidota</taxon>
        <taxon>Flavobacteriia</taxon>
        <taxon>Flavobacteriales</taxon>
        <taxon>Flavobacteriaceae</taxon>
        <taxon>Aequorivita</taxon>
    </lineage>
</organism>